<sequence>MNKFYKAGLLLTTAGLLAACSSGGGADVAEETQGGEPKATLSEGDIPEKPEKLQMWVNNEDVQIEAYEEITQKFTEETGIEVEMTPYDMLEQTEGMSLDGPSGQGADLFFQPHDRVGDVYHQGLAAELEFTDEQLAKLEEYNEDAVGSFNYEGAQMGIPAVVETYAMFINTDIVDKVPETAEDLLELAREKTEGDQYGFLADMQNLYFMYPFITSEGAYLFGQDDTGHYDASDIGLNTPEAVSALEYYQTFFNEKLIPEGTDLEVAASLFQDGKVGAIIDGPWAIPEHREALGDKLQVIEMPKYNGEAMKTFAGNKGWLVNEYSENKYWATELALHLTSAESSQIYYEKAGELPAHKNVTIEDEFMQPIFEQTKNSNPMPNIPEMGQVWDPMADAFTFIQKGESPQEILDETVEQIKADIQMMGQ</sequence>
<dbReference type="AlphaFoldDB" id="A0A1S8KP93"/>
<dbReference type="InterPro" id="IPR006059">
    <property type="entry name" value="SBP"/>
</dbReference>
<dbReference type="PROSITE" id="PS51257">
    <property type="entry name" value="PROKAR_LIPOPROTEIN"/>
    <property type="match status" value="1"/>
</dbReference>
<reference evidence="7 8" key="1">
    <citation type="submission" date="2017-01" db="EMBL/GenBank/DDBJ databases">
        <title>Complete Genome Sequence of Dolosigranulum pigrum isolated from a Patient with interstitial lung disease.</title>
        <authorList>
            <person name="Mukhopadhyay R."/>
            <person name="Joaquin J."/>
            <person name="Hogue R."/>
            <person name="Fitzgerald S."/>
            <person name="Jospin G."/>
            <person name="Eisen J.A."/>
            <person name="Chaturvedi V."/>
        </authorList>
    </citation>
    <scope>NUCLEOTIDE SEQUENCE [LARGE SCALE GENOMIC DNA]</scope>
    <source>
        <strain evidence="7 8">15S00348</strain>
    </source>
</reference>
<name>A0A1S8KP93_9LACT</name>
<accession>A0A1S8KP93</accession>
<dbReference type="Pfam" id="PF13416">
    <property type="entry name" value="SBP_bac_8"/>
    <property type="match status" value="1"/>
</dbReference>
<evidence type="ECO:0000256" key="5">
    <source>
        <dbReference type="RuleBase" id="RU365005"/>
    </source>
</evidence>
<keyword evidence="5" id="KW-0472">Membrane</keyword>
<comment type="subcellular location">
    <subcellularLocation>
        <location evidence="5">Cell membrane</location>
        <topology evidence="5">Lipid-anchor</topology>
    </subcellularLocation>
</comment>
<dbReference type="Proteomes" id="UP000190409">
    <property type="component" value="Unassembled WGS sequence"/>
</dbReference>
<comment type="similarity">
    <text evidence="1 5">Belongs to the bacterial solute-binding protein 1 family.</text>
</comment>
<feature type="chain" id="PRO_5039761446" description="Maltodextrin-binding protein" evidence="5">
    <location>
        <begin position="27"/>
        <end position="425"/>
    </location>
</feature>
<dbReference type="EMBL" id="MUYF01000003">
    <property type="protein sequence ID" value="OOL81526.1"/>
    <property type="molecule type" value="Genomic_DNA"/>
</dbReference>
<evidence type="ECO:0000313" key="8">
    <source>
        <dbReference type="Proteomes" id="UP000190409"/>
    </source>
</evidence>
<keyword evidence="5" id="KW-1003">Cell membrane</keyword>
<keyword evidence="2 5" id="KW-0813">Transport</keyword>
<dbReference type="Gene3D" id="3.40.190.10">
    <property type="entry name" value="Periplasmic binding protein-like II"/>
    <property type="match status" value="2"/>
</dbReference>
<evidence type="ECO:0000256" key="2">
    <source>
        <dbReference type="ARBA" id="ARBA00022448"/>
    </source>
</evidence>
<dbReference type="GO" id="GO:0055052">
    <property type="term" value="C:ATP-binding cassette (ABC) transporter complex, substrate-binding subunit-containing"/>
    <property type="evidence" value="ECO:0007669"/>
    <property type="project" value="TreeGrafter"/>
</dbReference>
<dbReference type="PANTHER" id="PTHR30061:SF50">
    <property type="entry name" value="MALTOSE_MALTODEXTRIN-BINDING PERIPLASMIC PROTEIN"/>
    <property type="match status" value="1"/>
</dbReference>
<evidence type="ECO:0000256" key="6">
    <source>
        <dbReference type="SAM" id="MobiDB-lite"/>
    </source>
</evidence>
<dbReference type="GO" id="GO:1901982">
    <property type="term" value="F:maltose binding"/>
    <property type="evidence" value="ECO:0007669"/>
    <property type="project" value="TreeGrafter"/>
</dbReference>
<dbReference type="PANTHER" id="PTHR30061">
    <property type="entry name" value="MALTOSE-BINDING PERIPLASMIC PROTEIN"/>
    <property type="match status" value="1"/>
</dbReference>
<evidence type="ECO:0000256" key="4">
    <source>
        <dbReference type="ARBA" id="ARBA00022729"/>
    </source>
</evidence>
<feature type="signal peptide" evidence="5">
    <location>
        <begin position="1"/>
        <end position="26"/>
    </location>
</feature>
<keyword evidence="5" id="KW-0449">Lipoprotein</keyword>
<dbReference type="GO" id="GO:0042956">
    <property type="term" value="P:maltodextrin transmembrane transport"/>
    <property type="evidence" value="ECO:0007669"/>
    <property type="project" value="TreeGrafter"/>
</dbReference>
<keyword evidence="4 5" id="KW-0732">Signal</keyword>
<evidence type="ECO:0000256" key="3">
    <source>
        <dbReference type="ARBA" id="ARBA00022597"/>
    </source>
</evidence>
<dbReference type="InterPro" id="IPR006060">
    <property type="entry name" value="Maltose/Cyclodextrin-bd"/>
</dbReference>
<dbReference type="SUPFAM" id="SSF53850">
    <property type="entry name" value="Periplasmic binding protein-like II"/>
    <property type="match status" value="1"/>
</dbReference>
<dbReference type="PRINTS" id="PR00181">
    <property type="entry name" value="MALTOSEBP"/>
</dbReference>
<evidence type="ECO:0000313" key="7">
    <source>
        <dbReference type="EMBL" id="OOL81526.1"/>
    </source>
</evidence>
<evidence type="ECO:0000256" key="1">
    <source>
        <dbReference type="ARBA" id="ARBA00008520"/>
    </source>
</evidence>
<dbReference type="GO" id="GO:0015144">
    <property type="term" value="F:carbohydrate transmembrane transporter activity"/>
    <property type="evidence" value="ECO:0007669"/>
    <property type="project" value="InterPro"/>
</dbReference>
<dbReference type="GO" id="GO:0015768">
    <property type="term" value="P:maltose transport"/>
    <property type="evidence" value="ECO:0007669"/>
    <property type="project" value="TreeGrafter"/>
</dbReference>
<keyword evidence="3 5" id="KW-0762">Sugar transport</keyword>
<feature type="region of interest" description="Disordered" evidence="6">
    <location>
        <begin position="22"/>
        <end position="45"/>
    </location>
</feature>
<comment type="caution">
    <text evidence="7">The sequence shown here is derived from an EMBL/GenBank/DDBJ whole genome shotgun (WGS) entry which is preliminary data.</text>
</comment>
<protein>
    <recommendedName>
        <fullName evidence="5">Maltodextrin-binding protein</fullName>
    </recommendedName>
</protein>
<organism evidence="7 8">
    <name type="scientific">Dolosigranulum pigrum</name>
    <dbReference type="NCBI Taxonomy" id="29394"/>
    <lineage>
        <taxon>Bacteria</taxon>
        <taxon>Bacillati</taxon>
        <taxon>Bacillota</taxon>
        <taxon>Bacilli</taxon>
        <taxon>Lactobacillales</taxon>
        <taxon>Carnobacteriaceae</taxon>
        <taxon>Dolosigranulum</taxon>
    </lineage>
</organism>
<proteinExistence type="inferred from homology"/>
<gene>
    <name evidence="7" type="ORF">BWX42_07305</name>
</gene>